<reference evidence="1" key="1">
    <citation type="submission" date="2020-10" db="EMBL/GenBank/DDBJ databases">
        <title>Connecting structure to function with the recovery of over 1000 high-quality activated sludge metagenome-assembled genomes encoding full-length rRNA genes using long-read sequencing.</title>
        <authorList>
            <person name="Singleton C.M."/>
            <person name="Petriglieri F."/>
            <person name="Kristensen J.M."/>
            <person name="Kirkegaard R.H."/>
            <person name="Michaelsen T.Y."/>
            <person name="Andersen M.H."/>
            <person name="Karst S.M."/>
            <person name="Dueholm M.S."/>
            <person name="Nielsen P.H."/>
            <person name="Albertsen M."/>
        </authorList>
    </citation>
    <scope>NUCLEOTIDE SEQUENCE</scope>
    <source>
        <strain evidence="1">Hirt_18-Q3-R61-65_BATAC.395</strain>
    </source>
</reference>
<gene>
    <name evidence="1" type="ORF">IPL58_11660</name>
</gene>
<accession>A0A9D7K4Y1</accession>
<sequence>MSEPESIAAALAFNREKRPSRLLLVDASLQGYATFDAAREYSPKELEPYDAFADRFVRAVECSLRYMRSLEMAQFAEQSESTRSLLDRMEKLGVVSSAGLWMQMRNIRNRIVRDYLPQQVADMFELRRGCCGCRRSCNVFVRGFLTRLATRCAP</sequence>
<evidence type="ECO:0000313" key="1">
    <source>
        <dbReference type="EMBL" id="MBK8524687.1"/>
    </source>
</evidence>
<dbReference type="AlphaFoldDB" id="A0A9D7K4Y1"/>
<protein>
    <submittedName>
        <fullName evidence="1">Uncharacterized protein</fullName>
    </submittedName>
</protein>
<organism evidence="1 2">
    <name type="scientific">Candidatus Proximibacter danicus</name>
    <dbReference type="NCBI Taxonomy" id="2954365"/>
    <lineage>
        <taxon>Bacteria</taxon>
        <taxon>Pseudomonadati</taxon>
        <taxon>Pseudomonadota</taxon>
        <taxon>Betaproteobacteria</taxon>
        <taxon>Candidatus Proximibacter</taxon>
    </lineage>
</organism>
<dbReference type="Proteomes" id="UP000886689">
    <property type="component" value="Unassembled WGS sequence"/>
</dbReference>
<dbReference type="Gene3D" id="1.20.120.330">
    <property type="entry name" value="Nucleotidyltransferases domain 2"/>
    <property type="match status" value="1"/>
</dbReference>
<dbReference type="SUPFAM" id="SSF81593">
    <property type="entry name" value="Nucleotidyltransferase substrate binding subunit/domain"/>
    <property type="match status" value="1"/>
</dbReference>
<dbReference type="EMBL" id="JADJUC010000012">
    <property type="protein sequence ID" value="MBK8524687.1"/>
    <property type="molecule type" value="Genomic_DNA"/>
</dbReference>
<name>A0A9D7K4Y1_9PROT</name>
<comment type="caution">
    <text evidence="1">The sequence shown here is derived from an EMBL/GenBank/DDBJ whole genome shotgun (WGS) entry which is preliminary data.</text>
</comment>
<evidence type="ECO:0000313" key="2">
    <source>
        <dbReference type="Proteomes" id="UP000886689"/>
    </source>
</evidence>
<proteinExistence type="predicted"/>